<feature type="domain" description="NIPSNAP" evidence="7">
    <location>
        <begin position="321"/>
        <end position="418"/>
    </location>
</feature>
<reference evidence="8" key="1">
    <citation type="submission" date="2018-09" db="EMBL/GenBank/DDBJ databases">
        <title>Common duck and Muscovy duck high density SNP chip.</title>
        <authorList>
            <person name="Vignal A."/>
            <person name="Thebault N."/>
            <person name="Warren W.C."/>
        </authorList>
    </citation>
    <scope>NUCLEOTIDE SEQUENCE [LARGE SCALE GENOMIC DNA]</scope>
</reference>
<accession>A0A8C3CCE5</accession>
<evidence type="ECO:0000256" key="4">
    <source>
        <dbReference type="ARBA" id="ARBA00023006"/>
    </source>
</evidence>
<feature type="region of interest" description="Disordered" evidence="6">
    <location>
        <begin position="95"/>
        <end position="150"/>
    </location>
</feature>
<dbReference type="Ensembl" id="ENSCMMT00000018701.1">
    <property type="protein sequence ID" value="ENSCMMP00000016996.1"/>
    <property type="gene ID" value="ENSCMMG00000010811.1"/>
</dbReference>
<feature type="compositionally biased region" description="Polar residues" evidence="6">
    <location>
        <begin position="118"/>
        <end position="128"/>
    </location>
</feature>
<evidence type="ECO:0000256" key="3">
    <source>
        <dbReference type="ARBA" id="ARBA00022946"/>
    </source>
</evidence>
<evidence type="ECO:0000256" key="2">
    <source>
        <dbReference type="ARBA" id="ARBA00005291"/>
    </source>
</evidence>
<dbReference type="InterPro" id="IPR011008">
    <property type="entry name" value="Dimeric_a/b-barrel"/>
</dbReference>
<dbReference type="Gene3D" id="3.30.70.100">
    <property type="match status" value="2"/>
</dbReference>
<keyword evidence="3" id="KW-0809">Transit peptide</keyword>
<dbReference type="InterPro" id="IPR012577">
    <property type="entry name" value="NIPSNAP"/>
</dbReference>
<evidence type="ECO:0000256" key="5">
    <source>
        <dbReference type="ARBA" id="ARBA00023128"/>
    </source>
</evidence>
<keyword evidence="5" id="KW-0496">Mitochondrion</keyword>
<dbReference type="FunFam" id="3.30.70.100:FF:000003">
    <property type="entry name" value="Protein NipSnap homolog 2"/>
    <property type="match status" value="1"/>
</dbReference>
<keyword evidence="9" id="KW-1185">Reference proteome</keyword>
<evidence type="ECO:0000259" key="7">
    <source>
        <dbReference type="Pfam" id="PF07978"/>
    </source>
</evidence>
<organism evidence="8 9">
    <name type="scientific">Cairina moschata</name>
    <name type="common">Muscovy duck</name>
    <dbReference type="NCBI Taxonomy" id="8855"/>
    <lineage>
        <taxon>Eukaryota</taxon>
        <taxon>Metazoa</taxon>
        <taxon>Chordata</taxon>
        <taxon>Craniata</taxon>
        <taxon>Vertebrata</taxon>
        <taxon>Euteleostomi</taxon>
        <taxon>Archelosauria</taxon>
        <taxon>Archosauria</taxon>
        <taxon>Dinosauria</taxon>
        <taxon>Saurischia</taxon>
        <taxon>Theropoda</taxon>
        <taxon>Coelurosauria</taxon>
        <taxon>Aves</taxon>
        <taxon>Neognathae</taxon>
        <taxon>Galloanserae</taxon>
        <taxon>Anseriformes</taxon>
        <taxon>Anatidae</taxon>
        <taxon>Anatinae</taxon>
        <taxon>Cairina</taxon>
    </lineage>
</organism>
<reference evidence="8" key="2">
    <citation type="submission" date="2025-08" db="UniProtKB">
        <authorList>
            <consortium name="Ensembl"/>
        </authorList>
    </citation>
    <scope>IDENTIFICATION</scope>
</reference>
<evidence type="ECO:0000313" key="9">
    <source>
        <dbReference type="Proteomes" id="UP000694556"/>
    </source>
</evidence>
<feature type="region of interest" description="Disordered" evidence="6">
    <location>
        <begin position="1"/>
        <end position="24"/>
    </location>
</feature>
<dbReference type="SUPFAM" id="SSF54909">
    <property type="entry name" value="Dimeric alpha+beta barrel"/>
    <property type="match status" value="2"/>
</dbReference>
<dbReference type="PANTHER" id="PTHR21017">
    <property type="entry name" value="NIPSNAP-RELATED"/>
    <property type="match status" value="1"/>
</dbReference>
<protein>
    <submittedName>
        <fullName evidence="8">Nipsnap homolog 1</fullName>
    </submittedName>
</protein>
<evidence type="ECO:0000256" key="6">
    <source>
        <dbReference type="SAM" id="MobiDB-lite"/>
    </source>
</evidence>
<dbReference type="GO" id="GO:0005759">
    <property type="term" value="C:mitochondrial matrix"/>
    <property type="evidence" value="ECO:0007669"/>
    <property type="project" value="UniProtKB-SubCell"/>
</dbReference>
<dbReference type="PANTHER" id="PTHR21017:SF11">
    <property type="entry name" value="PROTEIN NIPSNAP HOMOLOG 1"/>
    <property type="match status" value="1"/>
</dbReference>
<proteinExistence type="inferred from homology"/>
<dbReference type="Proteomes" id="UP000694556">
    <property type="component" value="Chromosome 16"/>
</dbReference>
<evidence type="ECO:0000256" key="1">
    <source>
        <dbReference type="ARBA" id="ARBA00004305"/>
    </source>
</evidence>
<dbReference type="GO" id="GO:0019233">
    <property type="term" value="P:sensory perception of pain"/>
    <property type="evidence" value="ECO:0007669"/>
    <property type="project" value="TreeGrafter"/>
</dbReference>
<comment type="subcellular location">
    <subcellularLocation>
        <location evidence="1">Mitochondrion matrix</location>
    </subcellularLocation>
</comment>
<sequence length="420" mass="47645">MKEPPRGHMRGGWGGKKGPRGGLGRVCAASASQQAAAVVPRVPPRKCRAYSRDSEGSWFRSLFVHKVDPRKDAHSNLLSKKETSNLYKIQCECPAGGNAPPQNSARPVLCLDPRRGSRQSLSPSFPRSSQREARMPGCLQQPDVSPPLPPRVPLGSGGGLRWRETPQFGWEGKWGGQERCGVKNSALLSLGETQLLPTMPQPPPFSYPGGVPGTRGCPPTAPCAPRREEVLPKLHLDADYPCDLVGNWNTWYGEQDQAVHLWRFSGGYPALMDCMNKLKQNKEYLDFRKERSRMLLSRRNQLLLEFSFWNEPLPRQGPNIYELRTYKLKPGTMIEWGNNWARAIKYRQENQEAVGGFFSQIGELYVVHHLWAYKDLQSREETRNAAWRKRGWDENVYYTVPLIRTMESRIMIPLKISPLQ</sequence>
<dbReference type="GO" id="GO:0000423">
    <property type="term" value="P:mitophagy"/>
    <property type="evidence" value="ECO:0007669"/>
    <property type="project" value="UniProtKB-ARBA"/>
</dbReference>
<evidence type="ECO:0000313" key="8">
    <source>
        <dbReference type="Ensembl" id="ENSCMMP00000016996.1"/>
    </source>
</evidence>
<feature type="compositionally biased region" description="Gly residues" evidence="6">
    <location>
        <begin position="10"/>
        <end position="24"/>
    </location>
</feature>
<dbReference type="AlphaFoldDB" id="A0A8C3CCE5"/>
<reference evidence="8" key="3">
    <citation type="submission" date="2025-09" db="UniProtKB">
        <authorList>
            <consortium name="Ensembl"/>
        </authorList>
    </citation>
    <scope>IDENTIFICATION</scope>
</reference>
<dbReference type="FunFam" id="3.30.70.100:FF:000007">
    <property type="entry name" value="protein NipSnap homolog 2"/>
    <property type="match status" value="1"/>
</dbReference>
<dbReference type="Pfam" id="PF07978">
    <property type="entry name" value="NIPSNAP"/>
    <property type="match status" value="1"/>
</dbReference>
<name>A0A8C3CCE5_CAIMO</name>
<comment type="similarity">
    <text evidence="2">Belongs to the NipSnap family.</text>
</comment>
<keyword evidence="4" id="KW-0072">Autophagy</keyword>
<dbReference type="InterPro" id="IPR051557">
    <property type="entry name" value="NipSnap_domain"/>
</dbReference>